<organism evidence="2 3">
    <name type="scientific">Asanoa iriomotensis</name>
    <dbReference type="NCBI Taxonomy" id="234613"/>
    <lineage>
        <taxon>Bacteria</taxon>
        <taxon>Bacillati</taxon>
        <taxon>Actinomycetota</taxon>
        <taxon>Actinomycetes</taxon>
        <taxon>Micromonosporales</taxon>
        <taxon>Micromonosporaceae</taxon>
        <taxon>Asanoa</taxon>
    </lineage>
</organism>
<feature type="domain" description="N-acetyltransferase" evidence="1">
    <location>
        <begin position="6"/>
        <end position="197"/>
    </location>
</feature>
<dbReference type="PROSITE" id="PS51186">
    <property type="entry name" value="GNAT"/>
    <property type="match status" value="1"/>
</dbReference>
<dbReference type="Pfam" id="PF00583">
    <property type="entry name" value="Acetyltransf_1"/>
    <property type="match status" value="1"/>
</dbReference>
<proteinExistence type="predicted"/>
<dbReference type="SUPFAM" id="SSF55729">
    <property type="entry name" value="Acyl-CoA N-acyltransferases (Nat)"/>
    <property type="match status" value="1"/>
</dbReference>
<gene>
    <name evidence="2" type="ORF">Air01nite_73110</name>
</gene>
<protein>
    <submittedName>
        <fullName evidence="2">N-acetyltransferase GCN5</fullName>
    </submittedName>
</protein>
<reference evidence="2 3" key="1">
    <citation type="submission" date="2021-01" db="EMBL/GenBank/DDBJ databases">
        <title>Whole genome shotgun sequence of Asanoa iriomotensis NBRC 100142.</title>
        <authorList>
            <person name="Komaki H."/>
            <person name="Tamura T."/>
        </authorList>
    </citation>
    <scope>NUCLEOTIDE SEQUENCE [LARGE SCALE GENOMIC DNA]</scope>
    <source>
        <strain evidence="2 3">NBRC 100142</strain>
    </source>
</reference>
<evidence type="ECO:0000313" key="2">
    <source>
        <dbReference type="EMBL" id="GIF61216.1"/>
    </source>
</evidence>
<dbReference type="InterPro" id="IPR000182">
    <property type="entry name" value="GNAT_dom"/>
</dbReference>
<keyword evidence="3" id="KW-1185">Reference proteome</keyword>
<dbReference type="InterPro" id="IPR016181">
    <property type="entry name" value="Acyl_CoA_acyltransferase"/>
</dbReference>
<evidence type="ECO:0000259" key="1">
    <source>
        <dbReference type="PROSITE" id="PS51186"/>
    </source>
</evidence>
<name>A0ABQ4CEL3_9ACTN</name>
<sequence length="197" mass="21865">MARVTVTVRPANEASRDDLRAVFGTRGDPANCQCQWFKSRDVWAIPKQERTDRLRSQTHCGEPSAAQTSGLVAYLDDEPVGWCAVEPRIAYERLLRARVPWSGREEAKDDPGVWAVTCFVTRTGYRRRGVSRALARAAVEFARTRGATAIEGYPIRVEPDQTGGGELFVGTTTVFADAGFTEISNPTPRRAVMRVDF</sequence>
<evidence type="ECO:0000313" key="3">
    <source>
        <dbReference type="Proteomes" id="UP000624325"/>
    </source>
</evidence>
<comment type="caution">
    <text evidence="2">The sequence shown here is derived from an EMBL/GenBank/DDBJ whole genome shotgun (WGS) entry which is preliminary data.</text>
</comment>
<dbReference type="Proteomes" id="UP000624325">
    <property type="component" value="Unassembled WGS sequence"/>
</dbReference>
<dbReference type="EMBL" id="BONC01000093">
    <property type="protein sequence ID" value="GIF61216.1"/>
    <property type="molecule type" value="Genomic_DNA"/>
</dbReference>
<dbReference type="CDD" id="cd04301">
    <property type="entry name" value="NAT_SF"/>
    <property type="match status" value="1"/>
</dbReference>
<accession>A0ABQ4CEL3</accession>
<dbReference type="Gene3D" id="3.40.630.30">
    <property type="match status" value="1"/>
</dbReference>